<protein>
    <recommendedName>
        <fullName evidence="2">Hint domain-containing protein</fullName>
    </recommendedName>
</protein>
<dbReference type="SUPFAM" id="SSF51294">
    <property type="entry name" value="Hedgehog/intein (Hint) domain"/>
    <property type="match status" value="1"/>
</dbReference>
<gene>
    <name evidence="3" type="ORF">HUW51_09220</name>
</gene>
<evidence type="ECO:0000256" key="1">
    <source>
        <dbReference type="SAM" id="SignalP"/>
    </source>
</evidence>
<reference evidence="3 4" key="1">
    <citation type="journal article" date="2018" name="Int. J. Syst. Evol. Microbiol.">
        <title>Adhaeribacter swui sp. nov., isolated from wet mud.</title>
        <authorList>
            <person name="Kim D.U."/>
            <person name="Kim K.W."/>
            <person name="Kang M.S."/>
            <person name="Kim J.Y."/>
            <person name="Jang J.H."/>
            <person name="Kim M.K."/>
        </authorList>
    </citation>
    <scope>NUCLEOTIDE SEQUENCE [LARGE SCALE GENOMIC DNA]</scope>
    <source>
        <strain evidence="3 4">KCTC 52873</strain>
    </source>
</reference>
<dbReference type="InterPro" id="IPR001767">
    <property type="entry name" value="Hedgehog_Hint"/>
</dbReference>
<dbReference type="EMBL" id="CP055156">
    <property type="protein sequence ID" value="QNF32903.1"/>
    <property type="molecule type" value="Genomic_DNA"/>
</dbReference>
<dbReference type="Pfam" id="PF01079">
    <property type="entry name" value="Hint"/>
    <property type="match status" value="1"/>
</dbReference>
<dbReference type="InterPro" id="IPR006141">
    <property type="entry name" value="Intein_N"/>
</dbReference>
<sequence length="331" mass="37329">MRKIFLSFVLIGNMYVAHAQSNGTSRPLTMAEYQKAKTFAVKDLDNDTYVKIENTYILDRYEGRKPYFITGDDGLKKRMDLYRLVSKEGMQELGTMIFYTNEKGKLYKALLPNFTTDGKVWENYFEDIHAIDKEEKNFVLKLSYVLSKELAFQQYKALNQGKDLKAESATYGNDICFPGDQLVAMADGKQKLLKEVKAGDQVLTIDPATKKSTTVLVKELVSHEAKNYAITRLLVASASEKTSKLGKEVNLSSKVLEATPNHPMQTRDGKRKMGEINLGEEVLCYNSKTGKYEPFTVLNKAEYAGGVQKVYNIEAAAGTTFMMNDVMVLQK</sequence>
<dbReference type="InterPro" id="IPR003587">
    <property type="entry name" value="Hint_dom_N"/>
</dbReference>
<evidence type="ECO:0000259" key="2">
    <source>
        <dbReference type="SMART" id="SM00306"/>
    </source>
</evidence>
<organism evidence="3 4">
    <name type="scientific">Adhaeribacter swui</name>
    <dbReference type="NCBI Taxonomy" id="2086471"/>
    <lineage>
        <taxon>Bacteria</taxon>
        <taxon>Pseudomonadati</taxon>
        <taxon>Bacteroidota</taxon>
        <taxon>Cytophagia</taxon>
        <taxon>Cytophagales</taxon>
        <taxon>Hymenobacteraceae</taxon>
        <taxon>Adhaeribacter</taxon>
    </lineage>
</organism>
<dbReference type="PROSITE" id="PS50817">
    <property type="entry name" value="INTEIN_N_TER"/>
    <property type="match status" value="1"/>
</dbReference>
<keyword evidence="1" id="KW-0732">Signal</keyword>
<dbReference type="RefSeq" id="WP_185273682.1">
    <property type="nucleotide sequence ID" value="NZ_CP055156.1"/>
</dbReference>
<evidence type="ECO:0000313" key="3">
    <source>
        <dbReference type="EMBL" id="QNF32903.1"/>
    </source>
</evidence>
<name>A0A7G7G6W9_9BACT</name>
<dbReference type="CDD" id="cd00081">
    <property type="entry name" value="Hint"/>
    <property type="match status" value="1"/>
</dbReference>
<feature type="signal peptide" evidence="1">
    <location>
        <begin position="1"/>
        <end position="19"/>
    </location>
</feature>
<feature type="chain" id="PRO_5028943267" description="Hint domain-containing protein" evidence="1">
    <location>
        <begin position="20"/>
        <end position="331"/>
    </location>
</feature>
<dbReference type="Proteomes" id="UP000515237">
    <property type="component" value="Chromosome"/>
</dbReference>
<proteinExistence type="predicted"/>
<dbReference type="AlphaFoldDB" id="A0A7G7G6W9"/>
<dbReference type="KEGG" id="aswu:HUW51_09220"/>
<evidence type="ECO:0000313" key="4">
    <source>
        <dbReference type="Proteomes" id="UP000515237"/>
    </source>
</evidence>
<dbReference type="GO" id="GO:0016540">
    <property type="term" value="P:protein autoprocessing"/>
    <property type="evidence" value="ECO:0007669"/>
    <property type="project" value="InterPro"/>
</dbReference>
<feature type="domain" description="Hint" evidence="2">
    <location>
        <begin position="174"/>
        <end position="286"/>
    </location>
</feature>
<accession>A0A7G7G6W9</accession>
<dbReference type="Gene3D" id="2.170.16.10">
    <property type="entry name" value="Hedgehog/Intein (Hint) domain"/>
    <property type="match status" value="1"/>
</dbReference>
<keyword evidence="4" id="KW-1185">Reference proteome</keyword>
<dbReference type="InterPro" id="IPR036844">
    <property type="entry name" value="Hint_dom_sf"/>
</dbReference>
<dbReference type="GO" id="GO:0016539">
    <property type="term" value="P:intein-mediated protein splicing"/>
    <property type="evidence" value="ECO:0007669"/>
    <property type="project" value="InterPro"/>
</dbReference>
<dbReference type="SMART" id="SM00306">
    <property type="entry name" value="HintN"/>
    <property type="match status" value="1"/>
</dbReference>